<comment type="caution">
    <text evidence="1">The sequence shown here is derived from an EMBL/GenBank/DDBJ whole genome shotgun (WGS) entry which is preliminary data.</text>
</comment>
<accession>A0A0W8F4R6</accession>
<evidence type="ECO:0000313" key="1">
    <source>
        <dbReference type="EMBL" id="KUG15895.1"/>
    </source>
</evidence>
<dbReference type="EMBL" id="LNQE01001520">
    <property type="protein sequence ID" value="KUG15895.1"/>
    <property type="molecule type" value="Genomic_DNA"/>
</dbReference>
<sequence length="111" mass="13458">MSEMRELVINKDDYLKFLADRLRLKGTCQREIENVSFPFLFASGSEMLRTYILGESEFTSTLPDRYRLPDRGFIWFLFSQSVKEIQVMPERMTIKYELKDEYRKPFKQFYL</sequence>
<name>A0A0W8F4R6_9ZZZZ</name>
<dbReference type="AlphaFoldDB" id="A0A0W8F4R6"/>
<gene>
    <name evidence="1" type="ORF">ASZ90_014403</name>
</gene>
<proteinExistence type="predicted"/>
<reference evidence="1" key="1">
    <citation type="journal article" date="2015" name="Proc. Natl. Acad. Sci. U.S.A.">
        <title>Networks of energetic and metabolic interactions define dynamics in microbial communities.</title>
        <authorList>
            <person name="Embree M."/>
            <person name="Liu J.K."/>
            <person name="Al-Bassam M.M."/>
            <person name="Zengler K."/>
        </authorList>
    </citation>
    <scope>NUCLEOTIDE SEQUENCE</scope>
</reference>
<protein>
    <submittedName>
        <fullName evidence="1">Uncharacterized protein</fullName>
    </submittedName>
</protein>
<organism evidence="1">
    <name type="scientific">hydrocarbon metagenome</name>
    <dbReference type="NCBI Taxonomy" id="938273"/>
    <lineage>
        <taxon>unclassified sequences</taxon>
        <taxon>metagenomes</taxon>
        <taxon>ecological metagenomes</taxon>
    </lineage>
</organism>